<evidence type="ECO:0008006" key="3">
    <source>
        <dbReference type="Google" id="ProtNLM"/>
    </source>
</evidence>
<dbReference type="Proteomes" id="UP000197065">
    <property type="component" value="Unassembled WGS sequence"/>
</dbReference>
<accession>A0A212QXZ0</accession>
<keyword evidence="2" id="KW-1185">Reference proteome</keyword>
<dbReference type="AlphaFoldDB" id="A0A212QXZ0"/>
<dbReference type="OrthoDB" id="5242510at2"/>
<proteinExistence type="predicted"/>
<organism evidence="1 2">
    <name type="scientific">Arboricoccus pini</name>
    <dbReference type="NCBI Taxonomy" id="1963835"/>
    <lineage>
        <taxon>Bacteria</taxon>
        <taxon>Pseudomonadati</taxon>
        <taxon>Pseudomonadota</taxon>
        <taxon>Alphaproteobacteria</taxon>
        <taxon>Geminicoccales</taxon>
        <taxon>Geminicoccaceae</taxon>
        <taxon>Arboricoccus</taxon>
    </lineage>
</organism>
<name>A0A212QXZ0_9PROT</name>
<dbReference type="Pfam" id="PF11927">
    <property type="entry name" value="HODM_asu-like"/>
    <property type="match status" value="1"/>
</dbReference>
<protein>
    <recommendedName>
        <fullName evidence="3">DUF3445 domain-containing protein</fullName>
    </recommendedName>
</protein>
<dbReference type="EMBL" id="FYEH01000004">
    <property type="protein sequence ID" value="SNB64579.1"/>
    <property type="molecule type" value="Genomic_DNA"/>
</dbReference>
<reference evidence="1 2" key="1">
    <citation type="submission" date="2017-06" db="EMBL/GenBank/DDBJ databases">
        <authorList>
            <person name="Kim H.J."/>
            <person name="Triplett B.A."/>
        </authorList>
    </citation>
    <scope>NUCLEOTIDE SEQUENCE [LARGE SCALE GENOMIC DNA]</scope>
    <source>
        <strain evidence="1 2">B29T1</strain>
    </source>
</reference>
<dbReference type="InterPro" id="IPR021848">
    <property type="entry name" value="HODM_asu-like"/>
</dbReference>
<sequence>MTRPSFPLVFMDRPWQLAMGLNKLEPSEWIDIDRHYDHEIELKRDLLGARPEAVFVHDPKADLAARELLSLLIDHLGRYHEAQFEAIPTGLRVRRTGEEVRKDAPAPLVTAGLLVQEDFILLSKNAEGSYVLESAFLCFPMRWRLREKFLQPMRAIHQPVPGYAERLSNPVDRFFASVTPERPVWRANWSFTDDPTLFQPDTRRKEMELEAATLGTSLHLRVEKQTLRRLPESHFVAFGVHTYVCSLDEISTVTGACAALAARLREMPESMLRYKNLMAVLPLVLPWLDRRAALEAGCGAEGQGIAVEAGAMVG</sequence>
<evidence type="ECO:0000313" key="2">
    <source>
        <dbReference type="Proteomes" id="UP000197065"/>
    </source>
</evidence>
<gene>
    <name evidence="1" type="ORF">SAMN07250955_104106</name>
</gene>
<evidence type="ECO:0000313" key="1">
    <source>
        <dbReference type="EMBL" id="SNB64579.1"/>
    </source>
</evidence>